<accession>A0A2V3IY81</accession>
<dbReference type="Pfam" id="PF01431">
    <property type="entry name" value="Peptidase_M13"/>
    <property type="match status" value="1"/>
</dbReference>
<dbReference type="PROSITE" id="PS51885">
    <property type="entry name" value="NEPRILYSIN"/>
    <property type="match status" value="1"/>
</dbReference>
<dbReference type="InterPro" id="IPR018497">
    <property type="entry name" value="Peptidase_M13_C"/>
</dbReference>
<dbReference type="Proteomes" id="UP000247409">
    <property type="component" value="Unassembled WGS sequence"/>
</dbReference>
<dbReference type="Gene3D" id="1.10.1380.10">
    <property type="entry name" value="Neutral endopeptidase , domain2"/>
    <property type="match status" value="1"/>
</dbReference>
<organism evidence="10 11">
    <name type="scientific">Gracilariopsis chorda</name>
    <dbReference type="NCBI Taxonomy" id="448386"/>
    <lineage>
        <taxon>Eukaryota</taxon>
        <taxon>Rhodophyta</taxon>
        <taxon>Florideophyceae</taxon>
        <taxon>Rhodymeniophycidae</taxon>
        <taxon>Gracilariales</taxon>
        <taxon>Gracilariaceae</taxon>
        <taxon>Gracilariopsis</taxon>
    </lineage>
</organism>
<dbReference type="CDD" id="cd08662">
    <property type="entry name" value="M13"/>
    <property type="match status" value="1"/>
</dbReference>
<feature type="domain" description="Peptidase M13 N-terminal" evidence="9">
    <location>
        <begin position="19"/>
        <end position="407"/>
    </location>
</feature>
<evidence type="ECO:0000256" key="4">
    <source>
        <dbReference type="ARBA" id="ARBA00022723"/>
    </source>
</evidence>
<dbReference type="PANTHER" id="PTHR11733">
    <property type="entry name" value="ZINC METALLOPROTEASE FAMILY M13 NEPRILYSIN-RELATED"/>
    <property type="match status" value="1"/>
</dbReference>
<dbReference type="Gene3D" id="3.40.390.10">
    <property type="entry name" value="Collagenase (Catalytic Domain)"/>
    <property type="match status" value="1"/>
</dbReference>
<evidence type="ECO:0000313" key="11">
    <source>
        <dbReference type="Proteomes" id="UP000247409"/>
    </source>
</evidence>
<evidence type="ECO:0000256" key="7">
    <source>
        <dbReference type="ARBA" id="ARBA00023049"/>
    </source>
</evidence>
<dbReference type="GO" id="GO:0004222">
    <property type="term" value="F:metalloendopeptidase activity"/>
    <property type="evidence" value="ECO:0007669"/>
    <property type="project" value="InterPro"/>
</dbReference>
<comment type="cofactor">
    <cofactor evidence="1">
        <name>Zn(2+)</name>
        <dbReference type="ChEBI" id="CHEBI:29105"/>
    </cofactor>
</comment>
<dbReference type="InterPro" id="IPR008753">
    <property type="entry name" value="Peptidase_M13_N"/>
</dbReference>
<dbReference type="InterPro" id="IPR042089">
    <property type="entry name" value="Peptidase_M13_dom_2"/>
</dbReference>
<dbReference type="SUPFAM" id="SSF55486">
    <property type="entry name" value="Metalloproteases ('zincins'), catalytic domain"/>
    <property type="match status" value="1"/>
</dbReference>
<evidence type="ECO:0000256" key="1">
    <source>
        <dbReference type="ARBA" id="ARBA00001947"/>
    </source>
</evidence>
<gene>
    <name evidence="10" type="ORF">BWQ96_03050</name>
</gene>
<evidence type="ECO:0000259" key="9">
    <source>
        <dbReference type="Pfam" id="PF05649"/>
    </source>
</evidence>
<dbReference type="GO" id="GO:0016485">
    <property type="term" value="P:protein processing"/>
    <property type="evidence" value="ECO:0007669"/>
    <property type="project" value="TreeGrafter"/>
</dbReference>
<comment type="caution">
    <text evidence="10">The sequence shown here is derived from an EMBL/GenBank/DDBJ whole genome shotgun (WGS) entry which is preliminary data.</text>
</comment>
<dbReference type="AlphaFoldDB" id="A0A2V3IY81"/>
<dbReference type="EMBL" id="NBIV01000028">
    <property type="protein sequence ID" value="PXF47108.1"/>
    <property type="molecule type" value="Genomic_DNA"/>
</dbReference>
<dbReference type="PANTHER" id="PTHR11733:SF167">
    <property type="entry name" value="FI17812P1-RELATED"/>
    <property type="match status" value="1"/>
</dbReference>
<evidence type="ECO:0000256" key="5">
    <source>
        <dbReference type="ARBA" id="ARBA00022801"/>
    </source>
</evidence>
<protein>
    <submittedName>
        <fullName evidence="10">Endothelin-converting enzyme 2</fullName>
    </submittedName>
</protein>
<proteinExistence type="inferred from homology"/>
<comment type="similarity">
    <text evidence="2">Belongs to the peptidase M13 family.</text>
</comment>
<keyword evidence="7" id="KW-0482">Metalloprotease</keyword>
<sequence>MVALVNGIDVSNLDTSVSPVSDFYRFANGGWLQRNPIPEEYSRWGAFEELVETGNTQLRQILEECLQDDSNTDPNRSAVRIVYATGMDENACEQHALQPIQDVLSAIQQLDEPHQVLLLSATMRSEMGVTPGGFAFYSLPDAKNSSWEVLGLSQSNSLGIGDRDFYFREDKQHIRDKYVEHVARMLVLTGCDQHTADEKAKHHMDLETKIAASCRTKTEMRDPLKTYNKFDGVDDLVERTKSDDNQLPWAKFFELVALSDSATKTIIVDNPDFFVNFTKLLYEVEMDVWKTYLTYHVMKRMANYLSKAVKEEHFAFFGTVMTGQPEMKPRWKRVLNSGVTALLEHCLGILYTERHFTPSAKQACLEMVHVLTDVLSKRIDVLDWMQEETKAKAKLKLAHFRPMIGYPDKWEVEDIPELVDKLSMDQSYAANVRACNVRNFKKVIDRIDKPVDPHRWEMPPTMVNAYFHPLKNVIVFPAAILQPPFFFHPTEESPFGDPAVNFSAIGAVICHEISHGYDDQGRKFDAKGELVDWWTKEDAAEYERRAANMEKLCSDYKFFDKNLNGKLCLGENIADYGGVKLSYAGLKAFMDKHGRLPDTDGFTPEQRFFLGWATIWRNNIREENALQRIIMDPHAPGEFRANIVQVIDDFYEAFGAKEGDAMYQPPEARCEIW</sequence>
<dbReference type="STRING" id="448386.A0A2V3IY81"/>
<reference evidence="10 11" key="1">
    <citation type="journal article" date="2018" name="Mol. Biol. Evol.">
        <title>Analysis of the draft genome of the red seaweed Gracilariopsis chorda provides insights into genome size evolution in Rhodophyta.</title>
        <authorList>
            <person name="Lee J."/>
            <person name="Yang E.C."/>
            <person name="Graf L."/>
            <person name="Yang J.H."/>
            <person name="Qiu H."/>
            <person name="Zel Zion U."/>
            <person name="Chan C.X."/>
            <person name="Stephens T.G."/>
            <person name="Weber A.P.M."/>
            <person name="Boo G.H."/>
            <person name="Boo S.M."/>
            <person name="Kim K.M."/>
            <person name="Shin Y."/>
            <person name="Jung M."/>
            <person name="Lee S.J."/>
            <person name="Yim H.S."/>
            <person name="Lee J.H."/>
            <person name="Bhattacharya D."/>
            <person name="Yoon H.S."/>
        </authorList>
    </citation>
    <scope>NUCLEOTIDE SEQUENCE [LARGE SCALE GENOMIC DNA]</scope>
    <source>
        <strain evidence="10 11">SKKU-2015</strain>
        <tissue evidence="10">Whole body</tissue>
    </source>
</reference>
<name>A0A2V3IY81_9FLOR</name>
<evidence type="ECO:0000256" key="3">
    <source>
        <dbReference type="ARBA" id="ARBA00022670"/>
    </source>
</evidence>
<evidence type="ECO:0000256" key="6">
    <source>
        <dbReference type="ARBA" id="ARBA00022833"/>
    </source>
</evidence>
<evidence type="ECO:0000256" key="2">
    <source>
        <dbReference type="ARBA" id="ARBA00007357"/>
    </source>
</evidence>
<keyword evidence="11" id="KW-1185">Reference proteome</keyword>
<dbReference type="PRINTS" id="PR00786">
    <property type="entry name" value="NEPRILYSIN"/>
</dbReference>
<feature type="domain" description="Peptidase M13 C-terminal" evidence="8">
    <location>
        <begin position="464"/>
        <end position="670"/>
    </location>
</feature>
<keyword evidence="4" id="KW-0479">Metal-binding</keyword>
<keyword evidence="5" id="KW-0378">Hydrolase</keyword>
<dbReference type="OrthoDB" id="6475849at2759"/>
<dbReference type="Pfam" id="PF05649">
    <property type="entry name" value="Peptidase_M13_N"/>
    <property type="match status" value="1"/>
</dbReference>
<evidence type="ECO:0000259" key="8">
    <source>
        <dbReference type="Pfam" id="PF01431"/>
    </source>
</evidence>
<dbReference type="GO" id="GO:0005886">
    <property type="term" value="C:plasma membrane"/>
    <property type="evidence" value="ECO:0007669"/>
    <property type="project" value="TreeGrafter"/>
</dbReference>
<dbReference type="InterPro" id="IPR024079">
    <property type="entry name" value="MetalloPept_cat_dom_sf"/>
</dbReference>
<dbReference type="GO" id="GO:0046872">
    <property type="term" value="F:metal ion binding"/>
    <property type="evidence" value="ECO:0007669"/>
    <property type="project" value="UniProtKB-KW"/>
</dbReference>
<dbReference type="InterPro" id="IPR000718">
    <property type="entry name" value="Peptidase_M13"/>
</dbReference>
<evidence type="ECO:0000313" key="10">
    <source>
        <dbReference type="EMBL" id="PXF47108.1"/>
    </source>
</evidence>
<keyword evidence="3" id="KW-0645">Protease</keyword>
<keyword evidence="6" id="KW-0862">Zinc</keyword>